<dbReference type="Proteomes" id="UP001596990">
    <property type="component" value="Unassembled WGS sequence"/>
</dbReference>
<protein>
    <submittedName>
        <fullName evidence="1">DUF6944 family repetitive protein</fullName>
    </submittedName>
</protein>
<comment type="caution">
    <text evidence="1">The sequence shown here is derived from an EMBL/GenBank/DDBJ whole genome shotgun (WGS) entry which is preliminary data.</text>
</comment>
<evidence type="ECO:0000313" key="1">
    <source>
        <dbReference type="EMBL" id="MFD1019161.1"/>
    </source>
</evidence>
<keyword evidence="2" id="KW-1185">Reference proteome</keyword>
<evidence type="ECO:0000313" key="2">
    <source>
        <dbReference type="Proteomes" id="UP001596990"/>
    </source>
</evidence>
<organism evidence="1 2">
    <name type="scientific">Thalassobacillus hwangdonensis</name>
    <dbReference type="NCBI Taxonomy" id="546108"/>
    <lineage>
        <taxon>Bacteria</taxon>
        <taxon>Bacillati</taxon>
        <taxon>Bacillota</taxon>
        <taxon>Bacilli</taxon>
        <taxon>Bacillales</taxon>
        <taxon>Bacillaceae</taxon>
        <taxon>Thalassobacillus</taxon>
    </lineage>
</organism>
<gene>
    <name evidence="1" type="ORF">ACFQ2J_08145</name>
</gene>
<dbReference type="InterPro" id="IPR054224">
    <property type="entry name" value="DUF6944"/>
</dbReference>
<proteinExistence type="predicted"/>
<name>A0ABW3L1A6_9BACI</name>
<dbReference type="Pfam" id="PF22116">
    <property type="entry name" value="DUF6944"/>
    <property type="match status" value="1"/>
</dbReference>
<dbReference type="EMBL" id="JBHTKL010000002">
    <property type="protein sequence ID" value="MFD1019161.1"/>
    <property type="molecule type" value="Genomic_DNA"/>
</dbReference>
<accession>A0ABW3L1A6</accession>
<sequence length="182" mass="18668">MDQQLTGLTAAWVEAIGTIVAAVSSTPSRRITTQDQDNLSLAGNVLQATGSGLAVDGGSVLEDIGNGTQAIGNSTVIYGLLLTDSERERRPFTIKGNLLQALGGGVVLADGFDGTITQAQSLINTGNLMQVIGNSMQAIGASRSPNDPELGQTLGFLGSWIQAAGATLIAIVQTKQADSLNE</sequence>
<reference evidence="2" key="1">
    <citation type="journal article" date="2019" name="Int. J. Syst. Evol. Microbiol.">
        <title>The Global Catalogue of Microorganisms (GCM) 10K type strain sequencing project: providing services to taxonomists for standard genome sequencing and annotation.</title>
        <authorList>
            <consortium name="The Broad Institute Genomics Platform"/>
            <consortium name="The Broad Institute Genome Sequencing Center for Infectious Disease"/>
            <person name="Wu L."/>
            <person name="Ma J."/>
        </authorList>
    </citation>
    <scope>NUCLEOTIDE SEQUENCE [LARGE SCALE GENOMIC DNA]</scope>
    <source>
        <strain evidence="2">CCUG 56607</strain>
    </source>
</reference>
<dbReference type="RefSeq" id="WP_386058556.1">
    <property type="nucleotide sequence ID" value="NZ_JBHTKL010000002.1"/>
</dbReference>